<evidence type="ECO:0000256" key="10">
    <source>
        <dbReference type="ARBA" id="ARBA00023015"/>
    </source>
</evidence>
<dbReference type="FunFam" id="2.60.120.650:FF:000048">
    <property type="entry name" value="Lysine-specific demethylase 4A"/>
    <property type="match status" value="1"/>
</dbReference>
<dbReference type="PROSITE" id="PS51183">
    <property type="entry name" value="JMJN"/>
    <property type="match status" value="1"/>
</dbReference>
<dbReference type="Pfam" id="PF02373">
    <property type="entry name" value="JmjC"/>
    <property type="match status" value="1"/>
</dbReference>
<gene>
    <name evidence="18" type="primary">KDM4B</name>
    <name evidence="18" type="ORF">SK128_008997</name>
</gene>
<keyword evidence="12" id="KW-0539">Nucleus</keyword>
<evidence type="ECO:0000256" key="12">
    <source>
        <dbReference type="ARBA" id="ARBA00023242"/>
    </source>
</evidence>
<dbReference type="PANTHER" id="PTHR10694">
    <property type="entry name" value="LYSINE-SPECIFIC DEMETHYLASE"/>
    <property type="match status" value="1"/>
</dbReference>
<feature type="domain" description="JmjC" evidence="17">
    <location>
        <begin position="137"/>
        <end position="303"/>
    </location>
</feature>
<feature type="compositionally biased region" description="Low complexity" evidence="15">
    <location>
        <begin position="905"/>
        <end position="919"/>
    </location>
</feature>
<feature type="region of interest" description="Disordered" evidence="15">
    <location>
        <begin position="373"/>
        <end position="392"/>
    </location>
</feature>
<dbReference type="SUPFAM" id="SSF51197">
    <property type="entry name" value="Clavaminate synthase-like"/>
    <property type="match status" value="1"/>
</dbReference>
<comment type="cofactor">
    <cofactor evidence="1">
        <name>Fe(2+)</name>
        <dbReference type="ChEBI" id="CHEBI:29033"/>
    </cofactor>
</comment>
<keyword evidence="6" id="KW-0156">Chromatin regulator</keyword>
<evidence type="ECO:0000256" key="14">
    <source>
        <dbReference type="ARBA" id="ARBA00053408"/>
    </source>
</evidence>
<feature type="compositionally biased region" description="Polar residues" evidence="15">
    <location>
        <begin position="870"/>
        <end position="881"/>
    </location>
</feature>
<evidence type="ECO:0000256" key="8">
    <source>
        <dbReference type="ARBA" id="ARBA00023002"/>
    </source>
</evidence>
<dbReference type="Gene3D" id="2.60.120.650">
    <property type="entry name" value="Cupin"/>
    <property type="match status" value="1"/>
</dbReference>
<evidence type="ECO:0000259" key="16">
    <source>
        <dbReference type="PROSITE" id="PS51183"/>
    </source>
</evidence>
<keyword evidence="19" id="KW-1185">Reference proteome</keyword>
<evidence type="ECO:0000256" key="13">
    <source>
        <dbReference type="ARBA" id="ARBA00049349"/>
    </source>
</evidence>
<name>A0AAN9A4N0_HALRR</name>
<dbReference type="PANTHER" id="PTHR10694:SF129">
    <property type="entry name" value="LYSINE-SPECIFIC DEMETHYLASE 4B-RELATED"/>
    <property type="match status" value="1"/>
</dbReference>
<evidence type="ECO:0000256" key="3">
    <source>
        <dbReference type="ARBA" id="ARBA00012900"/>
    </source>
</evidence>
<keyword evidence="5" id="KW-0862">Zinc</keyword>
<dbReference type="PROSITE" id="PS51184">
    <property type="entry name" value="JMJC"/>
    <property type="match status" value="1"/>
</dbReference>
<keyword evidence="8" id="KW-0560">Oxidoreductase</keyword>
<comment type="function">
    <text evidence="14">Probable histone demethylase that specifically demethylates 'Lys-9' and 'Lys-36' residues of histone H3, thereby playing a central role in histone code. Demethylation of Lys residue generates formaldehyde and succinate.</text>
</comment>
<dbReference type="InterPro" id="IPR003347">
    <property type="entry name" value="JmjC_dom"/>
</dbReference>
<comment type="similarity">
    <text evidence="2">Belongs to the JHDM3 histone demethylase family.</text>
</comment>
<sequence length="1132" mass="126315">MGDHPRIMVFRPTWEEFKNFATYVEYIESQGAHKAGLAKIIPPPEWCPRKQGYDLESLDLVIPAPICQVVTGKQGLYQQINIQKKAMTVLEFNKLANSDRYRTPRHSSFEDLERKYWKNITYVSPIYGADVSGSITDDDVNEWNINRLGTILDYVNEDYGISIDGVNTAYLYFGMWKTTFAWHTEDMDLYSINYLHFGAPKTWYSIPPEHGRRLERLANGFFPNSFKACPAYLRHKMTLMSPQILKQYSIPYNKVTQEAGQIMITFPYGYHAGFNHGFNCAESTNFAMPRWVEYGKRATQCLCRGDMVKISMDTFVKRFQPDRYELWLQGKDVGPHPEDPTRSTAAAQPSIGDVLCNKKNDMPSPVLEELLKSPKKKPKRHPIHQNKNEEELNLTGEEVDEELVQVLDDIYAKAGESYSESVSPVPFKSQKRSMAGPSGFIKKKRWDGVKGGIPSAMARPHSFKSEIDGDASGDDLAKSEALQQELGKALSDIEGFISEMEPATSDEGMDRKDFNVKMATMIKTPVRVNESKMVKDKNPKTIRKKMSTSQPIRNIQIAQESPIGRLEVLGNVQGKPNYQPIKGTKLEPIPIYVPYSGKPFPQPVKILTTPQVTQLFQPVKQQPTAKSAQLSPEDEILQKLIRAGTTVAMYKLSDQSTPGRRYEKIAPKLGKPMNMMDANKTMYPNQRPIKQKILSKPSVPRIPLPPKSSVVIGYSNVSPGPSRQSPKDMQQAHLHNIPLVQINSASVSQQKQKYNVNGSPIKVPVTGNIGAPSRSLSQSELNVNAPITVNNPTSIISKPAPEVCMKLSAYDKEASSNPSLDKSELKSTRVCDDDGIEVLEVLNTQTVNSFDSGSGNMIRAQKFSPHSLSAANYSAPSAQQTPKSPPSLSLPVSSPFHSSLEHNPTSSSNSECSTSLSESAVNDEVRTNFYTSSTLLQVSGKEKTMETCISTHLAVSDKEDIKDPCVYASSEVVLEEPEKPFFVTHPEKSCHEEVKVPCSSSVEEEPHTQHETHKLNFLSQEEFASLQSSSHSLSSSSEIHPVTPAASEKLMQTSIAPEHMMTCTLPNISQEAPRSGVPHMDSFTDVSQHEETYTSFTKDPNFQDVSEDSQSQLLMMSSKHDLHDNLNDAVMR</sequence>
<evidence type="ECO:0000313" key="19">
    <source>
        <dbReference type="Proteomes" id="UP001381693"/>
    </source>
</evidence>
<evidence type="ECO:0000256" key="5">
    <source>
        <dbReference type="ARBA" id="ARBA00022833"/>
    </source>
</evidence>
<accession>A0AAN9A4N0</accession>
<dbReference type="GO" id="GO:0005634">
    <property type="term" value="C:nucleus"/>
    <property type="evidence" value="ECO:0007669"/>
    <property type="project" value="TreeGrafter"/>
</dbReference>
<dbReference type="EMBL" id="JAXCGZ010005867">
    <property type="protein sequence ID" value="KAK7080556.1"/>
    <property type="molecule type" value="Genomic_DNA"/>
</dbReference>
<evidence type="ECO:0000256" key="7">
    <source>
        <dbReference type="ARBA" id="ARBA00022964"/>
    </source>
</evidence>
<keyword evidence="9" id="KW-0408">Iron</keyword>
<organism evidence="18 19">
    <name type="scientific">Halocaridina rubra</name>
    <name type="common">Hawaiian red shrimp</name>
    <dbReference type="NCBI Taxonomy" id="373956"/>
    <lineage>
        <taxon>Eukaryota</taxon>
        <taxon>Metazoa</taxon>
        <taxon>Ecdysozoa</taxon>
        <taxon>Arthropoda</taxon>
        <taxon>Crustacea</taxon>
        <taxon>Multicrustacea</taxon>
        <taxon>Malacostraca</taxon>
        <taxon>Eumalacostraca</taxon>
        <taxon>Eucarida</taxon>
        <taxon>Decapoda</taxon>
        <taxon>Pleocyemata</taxon>
        <taxon>Caridea</taxon>
        <taxon>Atyoidea</taxon>
        <taxon>Atyidae</taxon>
        <taxon>Halocaridina</taxon>
    </lineage>
</organism>
<feature type="region of interest" description="Disordered" evidence="15">
    <location>
        <begin position="870"/>
        <end position="919"/>
    </location>
</feature>
<keyword evidence="10" id="KW-0805">Transcription regulation</keyword>
<dbReference type="GO" id="GO:0010468">
    <property type="term" value="P:regulation of gene expression"/>
    <property type="evidence" value="ECO:0007669"/>
    <property type="project" value="TreeGrafter"/>
</dbReference>
<dbReference type="AlphaFoldDB" id="A0AAN9A4N0"/>
<dbReference type="GO" id="GO:0140684">
    <property type="term" value="F:histone H3K9me2/H3K9me3 demethylase activity"/>
    <property type="evidence" value="ECO:0007669"/>
    <property type="project" value="UniProtKB-EC"/>
</dbReference>
<dbReference type="GO" id="GO:0046872">
    <property type="term" value="F:metal ion binding"/>
    <property type="evidence" value="ECO:0007669"/>
    <property type="project" value="UniProtKB-KW"/>
</dbReference>
<dbReference type="GO" id="GO:0000785">
    <property type="term" value="C:chromatin"/>
    <property type="evidence" value="ECO:0007669"/>
    <property type="project" value="TreeGrafter"/>
</dbReference>
<comment type="catalytic activity">
    <reaction evidence="13">
        <text>N(6),N(6),N(6)-trimethyl-L-lysyl(9)-[histone H3] + 2 2-oxoglutarate + 2 O2 = N(6)-methyl-L-lysyl(9)-[histone H3] + 2 formaldehyde + 2 succinate + 2 CO2</text>
        <dbReference type="Rhea" id="RHEA:60200"/>
        <dbReference type="Rhea" id="RHEA-COMP:15538"/>
        <dbReference type="Rhea" id="RHEA-COMP:15542"/>
        <dbReference type="ChEBI" id="CHEBI:15379"/>
        <dbReference type="ChEBI" id="CHEBI:16526"/>
        <dbReference type="ChEBI" id="CHEBI:16810"/>
        <dbReference type="ChEBI" id="CHEBI:16842"/>
        <dbReference type="ChEBI" id="CHEBI:30031"/>
        <dbReference type="ChEBI" id="CHEBI:61929"/>
        <dbReference type="ChEBI" id="CHEBI:61961"/>
        <dbReference type="EC" id="1.14.11.66"/>
    </reaction>
</comment>
<evidence type="ECO:0000256" key="15">
    <source>
        <dbReference type="SAM" id="MobiDB-lite"/>
    </source>
</evidence>
<evidence type="ECO:0000256" key="1">
    <source>
        <dbReference type="ARBA" id="ARBA00001954"/>
    </source>
</evidence>
<keyword evidence="11" id="KW-0804">Transcription</keyword>
<dbReference type="GO" id="GO:0048512">
    <property type="term" value="P:circadian behavior"/>
    <property type="evidence" value="ECO:0007669"/>
    <property type="project" value="UniProtKB-ARBA"/>
</dbReference>
<feature type="compositionally biased region" description="Low complexity" evidence="15">
    <location>
        <begin position="886"/>
        <end position="898"/>
    </location>
</feature>
<keyword evidence="7" id="KW-0223">Dioxygenase</keyword>
<evidence type="ECO:0000256" key="9">
    <source>
        <dbReference type="ARBA" id="ARBA00023004"/>
    </source>
</evidence>
<dbReference type="Pfam" id="PF02375">
    <property type="entry name" value="JmjN"/>
    <property type="match status" value="1"/>
</dbReference>
<evidence type="ECO:0000256" key="11">
    <source>
        <dbReference type="ARBA" id="ARBA00023163"/>
    </source>
</evidence>
<evidence type="ECO:0000259" key="17">
    <source>
        <dbReference type="PROSITE" id="PS51184"/>
    </source>
</evidence>
<dbReference type="EC" id="1.14.11.66" evidence="3"/>
<feature type="compositionally biased region" description="Basic residues" evidence="15">
    <location>
        <begin position="373"/>
        <end position="384"/>
    </location>
</feature>
<dbReference type="GO" id="GO:0140681">
    <property type="term" value="F:histone H3K36me2/H3K36me3 demethylase activity"/>
    <property type="evidence" value="ECO:0007669"/>
    <property type="project" value="UniProtKB-ARBA"/>
</dbReference>
<comment type="caution">
    <text evidence="18">The sequence shown here is derived from an EMBL/GenBank/DDBJ whole genome shotgun (WGS) entry which is preliminary data.</text>
</comment>
<evidence type="ECO:0000256" key="4">
    <source>
        <dbReference type="ARBA" id="ARBA00022723"/>
    </source>
</evidence>
<evidence type="ECO:0000256" key="2">
    <source>
        <dbReference type="ARBA" id="ARBA00009711"/>
    </source>
</evidence>
<protein>
    <recommendedName>
        <fullName evidence="3">[histone H3]-trimethyl-L-lysine(9) demethylase</fullName>
        <ecNumber evidence="3">1.14.11.66</ecNumber>
    </recommendedName>
</protein>
<feature type="domain" description="JmjN" evidence="16">
    <location>
        <begin position="7"/>
        <end position="49"/>
    </location>
</feature>
<dbReference type="Proteomes" id="UP001381693">
    <property type="component" value="Unassembled WGS sequence"/>
</dbReference>
<dbReference type="InterPro" id="IPR003349">
    <property type="entry name" value="JmjN"/>
</dbReference>
<evidence type="ECO:0000256" key="6">
    <source>
        <dbReference type="ARBA" id="ARBA00022853"/>
    </source>
</evidence>
<proteinExistence type="inferred from homology"/>
<dbReference type="SMART" id="SM00545">
    <property type="entry name" value="JmjN"/>
    <property type="match status" value="1"/>
</dbReference>
<reference evidence="18 19" key="1">
    <citation type="submission" date="2023-11" db="EMBL/GenBank/DDBJ databases">
        <title>Halocaridina rubra genome assembly.</title>
        <authorList>
            <person name="Smith C."/>
        </authorList>
    </citation>
    <scope>NUCLEOTIDE SEQUENCE [LARGE SCALE GENOMIC DNA]</scope>
    <source>
        <strain evidence="18">EP-1</strain>
        <tissue evidence="18">Whole</tissue>
    </source>
</reference>
<evidence type="ECO:0000313" key="18">
    <source>
        <dbReference type="EMBL" id="KAK7080556.1"/>
    </source>
</evidence>
<dbReference type="SMART" id="SM00558">
    <property type="entry name" value="JmjC"/>
    <property type="match status" value="1"/>
</dbReference>
<keyword evidence="4" id="KW-0479">Metal-binding</keyword>